<dbReference type="OrthoDB" id="26136at2759"/>
<dbReference type="SUPFAM" id="SSF52540">
    <property type="entry name" value="P-loop containing nucleoside triphosphate hydrolases"/>
    <property type="match status" value="1"/>
</dbReference>
<dbReference type="GO" id="GO:0005634">
    <property type="term" value="C:nucleus"/>
    <property type="evidence" value="ECO:0007669"/>
    <property type="project" value="TreeGrafter"/>
</dbReference>
<name>A0A507D066_9FUNG</name>
<dbReference type="Gene3D" id="3.40.50.300">
    <property type="entry name" value="P-loop containing nucleotide triphosphate hydrolases"/>
    <property type="match status" value="2"/>
</dbReference>
<evidence type="ECO:0000256" key="1">
    <source>
        <dbReference type="ARBA" id="ARBA00007756"/>
    </source>
</evidence>
<dbReference type="GO" id="GO:1904263">
    <property type="term" value="P:positive regulation of TORC1 signaling"/>
    <property type="evidence" value="ECO:0007669"/>
    <property type="project" value="TreeGrafter"/>
</dbReference>
<evidence type="ECO:0000256" key="2">
    <source>
        <dbReference type="ARBA" id="ARBA00022741"/>
    </source>
</evidence>
<evidence type="ECO:0000313" key="6">
    <source>
        <dbReference type="Proteomes" id="UP000320475"/>
    </source>
</evidence>
<dbReference type="PANTHER" id="PTHR11259">
    <property type="entry name" value="RAS-RELATED GTP BINDING RAG/GTR YEAST"/>
    <property type="match status" value="1"/>
</dbReference>
<organism evidence="5 6">
    <name type="scientific">Synchytrium endobioticum</name>
    <dbReference type="NCBI Taxonomy" id="286115"/>
    <lineage>
        <taxon>Eukaryota</taxon>
        <taxon>Fungi</taxon>
        <taxon>Fungi incertae sedis</taxon>
        <taxon>Chytridiomycota</taxon>
        <taxon>Chytridiomycota incertae sedis</taxon>
        <taxon>Chytridiomycetes</taxon>
        <taxon>Synchytriales</taxon>
        <taxon>Synchytriaceae</taxon>
        <taxon>Synchytrium</taxon>
    </lineage>
</organism>
<evidence type="ECO:0000313" key="5">
    <source>
        <dbReference type="EMBL" id="TPX44823.1"/>
    </source>
</evidence>
<sequence length="199" mass="22462">MEALGRNFADYTTLPEKPRLLLVGLRRSGKSSIRRVVFYKMAANDTLYLEPTVHVNDPSFRSDAIFATCKVLVFVIDSQDDSLDAVQRLHGIVAEAYKVNPSIHFEVFIHKADQIGPSDERGGLTLRTGTRSWPLGPQFLWFLVGMIIKMGRGCVSWSSKKQSTIALSSSEAEYYALGDAIKEIFWLQNLLEGIQYHYK</sequence>
<reference evidence="5 6" key="1">
    <citation type="journal article" date="2019" name="Sci. Rep.">
        <title>Comparative genomics of chytrid fungi reveal insights into the obligate biotrophic and pathogenic lifestyle of Synchytrium endobioticum.</title>
        <authorList>
            <person name="van de Vossenberg B.T.L.H."/>
            <person name="Warris S."/>
            <person name="Nguyen H.D.T."/>
            <person name="van Gent-Pelzer M.P.E."/>
            <person name="Joly D.L."/>
            <person name="van de Geest H.C."/>
            <person name="Bonants P.J.M."/>
            <person name="Smith D.S."/>
            <person name="Levesque C.A."/>
            <person name="van der Lee T.A.J."/>
        </authorList>
    </citation>
    <scope>NUCLEOTIDE SEQUENCE [LARGE SCALE GENOMIC DNA]</scope>
    <source>
        <strain evidence="5 6">LEV6574</strain>
    </source>
</reference>
<accession>A0A507D066</accession>
<comment type="function">
    <text evidence="4">GTPase involved in activation of the TORC1 signaling pathway, which promotes growth and represses autophagy in nutrient-rich conditions.</text>
</comment>
<dbReference type="VEuPathDB" id="FungiDB:SeMB42_g03480"/>
<dbReference type="GO" id="GO:0010507">
    <property type="term" value="P:negative regulation of autophagy"/>
    <property type="evidence" value="ECO:0007669"/>
    <property type="project" value="TreeGrafter"/>
</dbReference>
<dbReference type="GO" id="GO:0005525">
    <property type="term" value="F:GTP binding"/>
    <property type="evidence" value="ECO:0007669"/>
    <property type="project" value="UniProtKB-UniRule"/>
</dbReference>
<dbReference type="InterPro" id="IPR027417">
    <property type="entry name" value="P-loop_NTPase"/>
</dbReference>
<protein>
    <recommendedName>
        <fullName evidence="4">GTP-binding protein</fullName>
    </recommendedName>
</protein>
<dbReference type="GO" id="GO:1990131">
    <property type="term" value="C:Gtr1-Gtr2 GTPase complex"/>
    <property type="evidence" value="ECO:0007669"/>
    <property type="project" value="UniProtKB-UniRule"/>
</dbReference>
<evidence type="ECO:0000256" key="4">
    <source>
        <dbReference type="RuleBase" id="RU367014"/>
    </source>
</evidence>
<dbReference type="PANTHER" id="PTHR11259:SF2">
    <property type="entry name" value="GH16429P"/>
    <property type="match status" value="1"/>
</dbReference>
<comment type="subunit">
    <text evidence="4">Component of the GSE complex.</text>
</comment>
<dbReference type="AlphaFoldDB" id="A0A507D066"/>
<dbReference type="Proteomes" id="UP000320475">
    <property type="component" value="Unassembled WGS sequence"/>
</dbReference>
<dbReference type="GO" id="GO:0009267">
    <property type="term" value="P:cellular response to starvation"/>
    <property type="evidence" value="ECO:0007669"/>
    <property type="project" value="TreeGrafter"/>
</dbReference>
<dbReference type="Pfam" id="PF04670">
    <property type="entry name" value="Gtr1_RagA"/>
    <property type="match status" value="1"/>
</dbReference>
<evidence type="ECO:0000256" key="3">
    <source>
        <dbReference type="ARBA" id="ARBA00023134"/>
    </source>
</evidence>
<dbReference type="EMBL" id="QEAM01000167">
    <property type="protein sequence ID" value="TPX44823.1"/>
    <property type="molecule type" value="Genomic_DNA"/>
</dbReference>
<keyword evidence="3 4" id="KW-0342">GTP-binding</keyword>
<dbReference type="InterPro" id="IPR006762">
    <property type="entry name" value="Gtr1_RagA"/>
</dbReference>
<comment type="similarity">
    <text evidence="1 4">Belongs to the GTR/RAG GTP-binding protein family.</text>
</comment>
<proteinExistence type="inferred from homology"/>
<comment type="caution">
    <text evidence="5">The sequence shown here is derived from an EMBL/GenBank/DDBJ whole genome shotgun (WGS) entry which is preliminary data.</text>
</comment>
<dbReference type="CDD" id="cd09272">
    <property type="entry name" value="RNase_HI_RT_Ty1"/>
    <property type="match status" value="1"/>
</dbReference>
<dbReference type="GO" id="GO:0003924">
    <property type="term" value="F:GTPase activity"/>
    <property type="evidence" value="ECO:0007669"/>
    <property type="project" value="UniProtKB-UniRule"/>
</dbReference>
<gene>
    <name evidence="5" type="ORF">SeLEV6574_g04267</name>
</gene>
<keyword evidence="2 4" id="KW-0547">Nucleotide-binding</keyword>